<dbReference type="AlphaFoldDB" id="A0A9P6CFN2"/>
<reference evidence="1" key="1">
    <citation type="submission" date="2020-11" db="EMBL/GenBank/DDBJ databases">
        <authorList>
            <consortium name="DOE Joint Genome Institute"/>
            <person name="Ahrendt S."/>
            <person name="Riley R."/>
            <person name="Andreopoulos W."/>
            <person name="Labutti K."/>
            <person name="Pangilinan J."/>
            <person name="Ruiz-Duenas F.J."/>
            <person name="Barrasa J.M."/>
            <person name="Sanchez-Garcia M."/>
            <person name="Camarero S."/>
            <person name="Miyauchi S."/>
            <person name="Serrano A."/>
            <person name="Linde D."/>
            <person name="Babiker R."/>
            <person name="Drula E."/>
            <person name="Ayuso-Fernandez I."/>
            <person name="Pacheco R."/>
            <person name="Padilla G."/>
            <person name="Ferreira P."/>
            <person name="Barriuso J."/>
            <person name="Kellner H."/>
            <person name="Castanera R."/>
            <person name="Alfaro M."/>
            <person name="Ramirez L."/>
            <person name="Pisabarro A.G."/>
            <person name="Kuo A."/>
            <person name="Tritt A."/>
            <person name="Lipzen A."/>
            <person name="He G."/>
            <person name="Yan M."/>
            <person name="Ng V."/>
            <person name="Cullen D."/>
            <person name="Martin F."/>
            <person name="Rosso M.-N."/>
            <person name="Henrissat B."/>
            <person name="Hibbett D."/>
            <person name="Martinez A.T."/>
            <person name="Grigoriev I.V."/>
        </authorList>
    </citation>
    <scope>NUCLEOTIDE SEQUENCE</scope>
    <source>
        <strain evidence="1">CBS 247.69</strain>
    </source>
</reference>
<protein>
    <submittedName>
        <fullName evidence="1">Uncharacterized protein</fullName>
    </submittedName>
</protein>
<dbReference type="Proteomes" id="UP000807353">
    <property type="component" value="Unassembled WGS sequence"/>
</dbReference>
<evidence type="ECO:0000313" key="1">
    <source>
        <dbReference type="EMBL" id="KAF9464316.1"/>
    </source>
</evidence>
<name>A0A9P6CFN2_9AGAR</name>
<organism evidence="1 2">
    <name type="scientific">Collybia nuda</name>
    <dbReference type="NCBI Taxonomy" id="64659"/>
    <lineage>
        <taxon>Eukaryota</taxon>
        <taxon>Fungi</taxon>
        <taxon>Dikarya</taxon>
        <taxon>Basidiomycota</taxon>
        <taxon>Agaricomycotina</taxon>
        <taxon>Agaricomycetes</taxon>
        <taxon>Agaricomycetidae</taxon>
        <taxon>Agaricales</taxon>
        <taxon>Tricholomatineae</taxon>
        <taxon>Clitocybaceae</taxon>
        <taxon>Collybia</taxon>
    </lineage>
</organism>
<dbReference type="OrthoDB" id="2984728at2759"/>
<sequence>MLTTNGIMESDGSQLRAVFIIDQVEYIYTSNTPMYPFQTLQAVLTYDSVLDLVGDKTYDCILGINNVNLRFGDGTGNVAGILTEPVEQQLDIHSFGTWIFSKDYASDAKQFIR</sequence>
<proteinExistence type="predicted"/>
<gene>
    <name evidence="1" type="ORF">BDZ94DRAFT_1235517</name>
</gene>
<comment type="caution">
    <text evidence="1">The sequence shown here is derived from an EMBL/GenBank/DDBJ whole genome shotgun (WGS) entry which is preliminary data.</text>
</comment>
<keyword evidence="2" id="KW-1185">Reference proteome</keyword>
<accession>A0A9P6CFN2</accession>
<dbReference type="EMBL" id="MU150255">
    <property type="protein sequence ID" value="KAF9464316.1"/>
    <property type="molecule type" value="Genomic_DNA"/>
</dbReference>
<evidence type="ECO:0000313" key="2">
    <source>
        <dbReference type="Proteomes" id="UP000807353"/>
    </source>
</evidence>